<dbReference type="PANTHER" id="PTHR34670">
    <property type="entry name" value="EXPRESSED PROTEIN"/>
    <property type="match status" value="1"/>
</dbReference>
<comment type="caution">
    <text evidence="2">The sequence shown here is derived from an EMBL/GenBank/DDBJ whole genome shotgun (WGS) entry which is preliminary data.</text>
</comment>
<dbReference type="EMBL" id="JBDFQZ010000006">
    <property type="protein sequence ID" value="KAK9714180.1"/>
    <property type="molecule type" value="Genomic_DNA"/>
</dbReference>
<dbReference type="AlphaFoldDB" id="A0AAW1K4P2"/>
<keyword evidence="3" id="KW-1185">Reference proteome</keyword>
<evidence type="ECO:0000313" key="2">
    <source>
        <dbReference type="EMBL" id="KAK9714180.1"/>
    </source>
</evidence>
<evidence type="ECO:0000256" key="1">
    <source>
        <dbReference type="SAM" id="MobiDB-lite"/>
    </source>
</evidence>
<protein>
    <submittedName>
        <fullName evidence="2">Uncharacterized protein</fullName>
    </submittedName>
</protein>
<evidence type="ECO:0000313" key="3">
    <source>
        <dbReference type="Proteomes" id="UP001443914"/>
    </source>
</evidence>
<dbReference type="PANTHER" id="PTHR34670:SF8">
    <property type="entry name" value="EXPRESSED PROTEIN"/>
    <property type="match status" value="1"/>
</dbReference>
<feature type="compositionally biased region" description="Low complexity" evidence="1">
    <location>
        <begin position="49"/>
        <end position="61"/>
    </location>
</feature>
<sequence>MEGLIPYLYKTILQHKDRNQGTIELWVNGSSPSPAYMRLPSRDSGRFQLGSGTNLSGSSSNKVTRGDAILSTGPRSPNNCFVARQGINVQESQVMMTH</sequence>
<proteinExistence type="predicted"/>
<organism evidence="2 3">
    <name type="scientific">Saponaria officinalis</name>
    <name type="common">Common soapwort</name>
    <name type="synonym">Lychnis saponaria</name>
    <dbReference type="NCBI Taxonomy" id="3572"/>
    <lineage>
        <taxon>Eukaryota</taxon>
        <taxon>Viridiplantae</taxon>
        <taxon>Streptophyta</taxon>
        <taxon>Embryophyta</taxon>
        <taxon>Tracheophyta</taxon>
        <taxon>Spermatophyta</taxon>
        <taxon>Magnoliopsida</taxon>
        <taxon>eudicotyledons</taxon>
        <taxon>Gunneridae</taxon>
        <taxon>Pentapetalae</taxon>
        <taxon>Caryophyllales</taxon>
        <taxon>Caryophyllaceae</taxon>
        <taxon>Caryophylleae</taxon>
        <taxon>Saponaria</taxon>
    </lineage>
</organism>
<reference evidence="2" key="1">
    <citation type="submission" date="2024-03" db="EMBL/GenBank/DDBJ databases">
        <title>WGS assembly of Saponaria officinalis var. Norfolk2.</title>
        <authorList>
            <person name="Jenkins J."/>
            <person name="Shu S."/>
            <person name="Grimwood J."/>
            <person name="Barry K."/>
            <person name="Goodstein D."/>
            <person name="Schmutz J."/>
            <person name="Leebens-Mack J."/>
            <person name="Osbourn A."/>
        </authorList>
    </citation>
    <scope>NUCLEOTIDE SEQUENCE [LARGE SCALE GENOMIC DNA]</scope>
    <source>
        <strain evidence="2">JIC</strain>
    </source>
</reference>
<feature type="region of interest" description="Disordered" evidence="1">
    <location>
        <begin position="41"/>
        <end position="75"/>
    </location>
</feature>
<accession>A0AAW1K4P2</accession>
<dbReference type="Proteomes" id="UP001443914">
    <property type="component" value="Unassembled WGS sequence"/>
</dbReference>
<gene>
    <name evidence="2" type="ORF">RND81_06G077300</name>
</gene>
<name>A0AAW1K4P2_SAPOF</name>